<dbReference type="InterPro" id="IPR015943">
    <property type="entry name" value="WD40/YVTN_repeat-like_dom_sf"/>
</dbReference>
<dbReference type="PANTHER" id="PTHR47199">
    <property type="entry name" value="PHOTOSYSTEM II STABILITY/ASSEMBLY FACTOR HCF136, CHLOROPLASTIC"/>
    <property type="match status" value="1"/>
</dbReference>
<dbReference type="RefSeq" id="WP_343975390.1">
    <property type="nucleotide sequence ID" value="NZ_BAAAHK010000013.1"/>
</dbReference>
<dbReference type="Gene3D" id="2.130.10.10">
    <property type="entry name" value="YVTN repeat-like/Quinoprotein amine dehydrogenase"/>
    <property type="match status" value="2"/>
</dbReference>
<evidence type="ECO:0000256" key="1">
    <source>
        <dbReference type="SAM" id="SignalP"/>
    </source>
</evidence>
<gene>
    <name evidence="2" type="ORF">GCM10009554_52180</name>
</gene>
<reference evidence="2 3" key="1">
    <citation type="journal article" date="2019" name="Int. J. Syst. Evol. Microbiol.">
        <title>The Global Catalogue of Microorganisms (GCM) 10K type strain sequencing project: providing services to taxonomists for standard genome sequencing and annotation.</title>
        <authorList>
            <consortium name="The Broad Institute Genomics Platform"/>
            <consortium name="The Broad Institute Genome Sequencing Center for Infectious Disease"/>
            <person name="Wu L."/>
            <person name="Ma J."/>
        </authorList>
    </citation>
    <scope>NUCLEOTIDE SEQUENCE [LARGE SCALE GENOMIC DNA]</scope>
    <source>
        <strain evidence="2 3">JCM 10977</strain>
    </source>
</reference>
<keyword evidence="1" id="KW-0732">Signal</keyword>
<feature type="chain" id="PRO_5046844468" evidence="1">
    <location>
        <begin position="24"/>
        <end position="359"/>
    </location>
</feature>
<dbReference type="PANTHER" id="PTHR47199:SF2">
    <property type="entry name" value="PHOTOSYSTEM II STABILITY_ASSEMBLY FACTOR HCF136, CHLOROPLASTIC"/>
    <property type="match status" value="1"/>
</dbReference>
<comment type="caution">
    <text evidence="2">The sequence shown here is derived from an EMBL/GenBank/DDBJ whole genome shotgun (WGS) entry which is preliminary data.</text>
</comment>
<dbReference type="Proteomes" id="UP001500542">
    <property type="component" value="Unassembled WGS sequence"/>
</dbReference>
<keyword evidence="3" id="KW-1185">Reference proteome</keyword>
<feature type="signal peptide" evidence="1">
    <location>
        <begin position="1"/>
        <end position="23"/>
    </location>
</feature>
<name>A0ABN1R3S1_9ACTN</name>
<dbReference type="CDD" id="cd15482">
    <property type="entry name" value="Sialidase_non-viral"/>
    <property type="match status" value="1"/>
</dbReference>
<organism evidence="2 3">
    <name type="scientific">Kribbella koreensis</name>
    <dbReference type="NCBI Taxonomy" id="57909"/>
    <lineage>
        <taxon>Bacteria</taxon>
        <taxon>Bacillati</taxon>
        <taxon>Actinomycetota</taxon>
        <taxon>Actinomycetes</taxon>
        <taxon>Propionibacteriales</taxon>
        <taxon>Kribbellaceae</taxon>
        <taxon>Kribbella</taxon>
    </lineage>
</organism>
<dbReference type="SUPFAM" id="SSF110296">
    <property type="entry name" value="Oligoxyloglucan reducing end-specific cellobiohydrolase"/>
    <property type="match status" value="1"/>
</dbReference>
<sequence length="359" mass="37388">MKTLRIAALAAGVLLAMSPLVPAQAVGQHGVKYTWDLKPTGSTAQFRGLAAVNKDVAWVAGSAGQVLRTLDGGRHWQNVSPPGQTLLFRDVEAFDAQHAVVLAIGLGEDSRIFRTADGGKHWAETFRNAEPTGFYDCLDFNNSRDGLALSDPVNGKFQIAATSDGGKSWKVQSGKGMPAALPGEFAFAASGTCLVAGAGRTAWFATGGGAVPRVFRTVNGGRTWKVSDSPMASGEAAGIFSLSFRNQVHGVAVGGDFGTTGDAVKAASYTTDGGRSWKLVPADKAPKKYRSGSAFVPWSAATFVAVGPTGSDVSLDGGRSWTQFDDGYFDSVECAGHGYKAGCWGSGKDGRVARLSVGR</sequence>
<evidence type="ECO:0000313" key="2">
    <source>
        <dbReference type="EMBL" id="GAA0951175.1"/>
    </source>
</evidence>
<accession>A0ABN1R3S1</accession>
<proteinExistence type="predicted"/>
<protein>
    <submittedName>
        <fullName evidence="2">Oxidoreductase</fullName>
    </submittedName>
</protein>
<dbReference type="EMBL" id="BAAAHK010000013">
    <property type="protein sequence ID" value="GAA0951175.1"/>
    <property type="molecule type" value="Genomic_DNA"/>
</dbReference>
<evidence type="ECO:0000313" key="3">
    <source>
        <dbReference type="Proteomes" id="UP001500542"/>
    </source>
</evidence>